<reference evidence="1 2" key="1">
    <citation type="journal article" date="2015" name="Proc. Natl. Acad. Sci. U.S.A.">
        <title>The resurrection genome of Boea hygrometrica: A blueprint for survival of dehydration.</title>
        <authorList>
            <person name="Xiao L."/>
            <person name="Yang G."/>
            <person name="Zhang L."/>
            <person name="Yang X."/>
            <person name="Zhao S."/>
            <person name="Ji Z."/>
            <person name="Zhou Q."/>
            <person name="Hu M."/>
            <person name="Wang Y."/>
            <person name="Chen M."/>
            <person name="Xu Y."/>
            <person name="Jin H."/>
            <person name="Xiao X."/>
            <person name="Hu G."/>
            <person name="Bao F."/>
            <person name="Hu Y."/>
            <person name="Wan P."/>
            <person name="Li L."/>
            <person name="Deng X."/>
            <person name="Kuang T."/>
            <person name="Xiang C."/>
            <person name="Zhu J.K."/>
            <person name="Oliver M.J."/>
            <person name="He Y."/>
        </authorList>
    </citation>
    <scope>NUCLEOTIDE SEQUENCE [LARGE SCALE GENOMIC DNA]</scope>
    <source>
        <strain evidence="2">cv. XS01</strain>
    </source>
</reference>
<accession>A0A2Z6ZSU1</accession>
<sequence length="103" mass="11734">MTAFCLRAKDSADSYGYLESAGALPADQSWSLKENQQRRKLSSDANSAAMQIQLRRKFSRGDFIFSTKLQNPCSSTRKKIFEQRTSLEKFKGNSHAYKPDFTL</sequence>
<dbReference type="Proteomes" id="UP000250235">
    <property type="component" value="Unassembled WGS sequence"/>
</dbReference>
<protein>
    <submittedName>
        <fullName evidence="1">Uncharacterized protein</fullName>
    </submittedName>
</protein>
<dbReference type="EMBL" id="KV138252">
    <property type="protein sequence ID" value="KZT76255.1"/>
    <property type="molecule type" value="Genomic_DNA"/>
</dbReference>
<keyword evidence="2" id="KW-1185">Reference proteome</keyword>
<proteinExistence type="predicted"/>
<name>A0A2Z6ZSU1_9LAMI</name>
<evidence type="ECO:0000313" key="1">
    <source>
        <dbReference type="EMBL" id="KZT76255.1"/>
    </source>
</evidence>
<evidence type="ECO:0000313" key="2">
    <source>
        <dbReference type="Proteomes" id="UP000250235"/>
    </source>
</evidence>
<gene>
    <name evidence="1" type="ORF">F511_46720</name>
</gene>
<organism evidence="1 2">
    <name type="scientific">Dorcoceras hygrometricum</name>
    <dbReference type="NCBI Taxonomy" id="472368"/>
    <lineage>
        <taxon>Eukaryota</taxon>
        <taxon>Viridiplantae</taxon>
        <taxon>Streptophyta</taxon>
        <taxon>Embryophyta</taxon>
        <taxon>Tracheophyta</taxon>
        <taxon>Spermatophyta</taxon>
        <taxon>Magnoliopsida</taxon>
        <taxon>eudicotyledons</taxon>
        <taxon>Gunneridae</taxon>
        <taxon>Pentapetalae</taxon>
        <taxon>asterids</taxon>
        <taxon>lamiids</taxon>
        <taxon>Lamiales</taxon>
        <taxon>Gesneriaceae</taxon>
        <taxon>Didymocarpoideae</taxon>
        <taxon>Trichosporeae</taxon>
        <taxon>Loxocarpinae</taxon>
        <taxon>Dorcoceras</taxon>
    </lineage>
</organism>
<dbReference type="AlphaFoldDB" id="A0A2Z6ZSU1"/>